<dbReference type="Proteomes" id="UP000515806">
    <property type="component" value="Chromosome"/>
</dbReference>
<keyword evidence="1" id="KW-0472">Membrane</keyword>
<proteinExistence type="predicted"/>
<evidence type="ECO:0000256" key="1">
    <source>
        <dbReference type="SAM" id="Phobius"/>
    </source>
</evidence>
<feature type="transmembrane region" description="Helical" evidence="1">
    <location>
        <begin position="14"/>
        <end position="36"/>
    </location>
</feature>
<dbReference type="RefSeq" id="WP_187593852.1">
    <property type="nucleotide sequence ID" value="NZ_CP060723.1"/>
</dbReference>
<keyword evidence="1" id="KW-1133">Transmembrane helix</keyword>
<keyword evidence="1" id="KW-0812">Transmembrane</keyword>
<dbReference type="EMBL" id="CP060723">
    <property type="protein sequence ID" value="QNN43370.1"/>
    <property type="molecule type" value="Genomic_DNA"/>
</dbReference>
<dbReference type="KEGG" id="proe:H9L23_04505"/>
<feature type="transmembrane region" description="Helical" evidence="1">
    <location>
        <begin position="42"/>
        <end position="60"/>
    </location>
</feature>
<evidence type="ECO:0000313" key="3">
    <source>
        <dbReference type="Proteomes" id="UP000515806"/>
    </source>
</evidence>
<keyword evidence="3" id="KW-1185">Reference proteome</keyword>
<reference evidence="2 3" key="1">
    <citation type="submission" date="2020-08" db="EMBL/GenBank/DDBJ databases">
        <title>Genome sequence of Pedobacter roseus KACC 11594T.</title>
        <authorList>
            <person name="Hyun D.-W."/>
            <person name="Bae J.-W."/>
        </authorList>
    </citation>
    <scope>NUCLEOTIDE SEQUENCE [LARGE SCALE GENOMIC DNA]</scope>
    <source>
        <strain evidence="2 3">KACC 11594</strain>
    </source>
</reference>
<gene>
    <name evidence="2" type="ORF">H9L23_04505</name>
</gene>
<evidence type="ECO:0000313" key="2">
    <source>
        <dbReference type="EMBL" id="QNN43370.1"/>
    </source>
</evidence>
<feature type="transmembrane region" description="Helical" evidence="1">
    <location>
        <begin position="67"/>
        <end position="90"/>
    </location>
</feature>
<organism evidence="2 3">
    <name type="scientific">Pedobacter roseus</name>
    <dbReference type="NCBI Taxonomy" id="336820"/>
    <lineage>
        <taxon>Bacteria</taxon>
        <taxon>Pseudomonadati</taxon>
        <taxon>Bacteroidota</taxon>
        <taxon>Sphingobacteriia</taxon>
        <taxon>Sphingobacteriales</taxon>
        <taxon>Sphingobacteriaceae</taxon>
        <taxon>Pedobacter</taxon>
    </lineage>
</organism>
<sequence length="99" mass="11331">MKKPSNFITKNKRAFIISLVYVGFGTISICSISGSDLFYGDWAMYGVLITFPVTIISFGYRFAETNYLIPVIIIQFIMFILTFIFLSLIIKENKNNLSH</sequence>
<accession>A0A7G9QJ45</accession>
<protein>
    <submittedName>
        <fullName evidence="2">Uncharacterized protein</fullName>
    </submittedName>
</protein>
<dbReference type="AlphaFoldDB" id="A0A7G9QJ45"/>
<name>A0A7G9QJ45_9SPHI</name>